<keyword evidence="11" id="KW-0031">Aminopeptidase</keyword>
<dbReference type="SUPFAM" id="SSF53187">
    <property type="entry name" value="Zn-dependent exopeptidases"/>
    <property type="match status" value="1"/>
</dbReference>
<accession>A0A5J4FUP4</accession>
<evidence type="ECO:0000256" key="7">
    <source>
        <dbReference type="ARBA" id="ARBA00023180"/>
    </source>
</evidence>
<name>A0A5J4FUP4_9FLAO</name>
<gene>
    <name evidence="11" type="ORF">ULMS_02520</name>
</gene>
<evidence type="ECO:0000256" key="3">
    <source>
        <dbReference type="ARBA" id="ARBA00010918"/>
    </source>
</evidence>
<dbReference type="InterPro" id="IPR045175">
    <property type="entry name" value="M28_fam"/>
</dbReference>
<sequence>MKHLSAIISFVVVLLLVFISFETLMPSGGSLASTPDTEFSTERALVPLKEISKKPHFHGTEEHTRVRSFLVSELQKLGLEVEVQEGFVLSGARRGLIKPKNIVARLKGNGRGKSLVLLSHYDSALVPSLGASDAGSGVVTILESLRAYKASGKTPTNDVVILFSDGEEIGLDGASLFVNEHRWAKNVGLVLNFEARGSGGPSNMIVETNGGNTNLIKAFAAAKVEFPVASSLMYSVYKMLPNDTDSTVFKEDGDIESFFFAFIDDHYDYHTVNDNVENLDIETLQHQGTYLLPLLHYFADADLNALKTLEDSVYVNMPFIKFIHYPFSWILPMVVIAGVLFFILLFYGISKHKLNLASIGRGFLPFLFSLVLCGIIGFFGWKLIEWLYPQYAEVQHGFKYNGHWYIAFFVSLSLAIIFIVYHIFSKRTTVVNLLVAPLFFWIILNLAIFMFIKGAGFFIIPIFFGLLSWFILLKWSTPSYIGMALLGAPAVFIFAPLIQFFPIGLGSDHIVISCVVTVLLFGLLLPVLGFYKMKNILAYLFFGVAFVFFIISHFKSEFSETRQKPNSLVYYQDIDNGDAFWLTYDTILDNWTKSYLGEKPKPAANYVEASAGSKYNSGYTYAGVAPKIDIPPFKIRLEKDTITNGLRDVTFTYLPQRDVHQIMLYADKDIAFEKLSFNGVSPKTTDVLGQHFFNRPHNNLLRYYVADKDSLEVRYVLPEKAPQVTFKALEYSLNLMDNKILNVKAREKTMMPKPFINTDAVIVSKSFKVTEMNNKKVDSVQ</sequence>
<reference evidence="11 12" key="1">
    <citation type="submission" date="2019-08" db="EMBL/GenBank/DDBJ databases">
        <title>Ulvibacter marinistellae sp. nov., isolated from a starfish, Patiria pectinifera.</title>
        <authorList>
            <person name="Kawano K."/>
            <person name="Ushijima N."/>
            <person name="Kihara M."/>
            <person name="Itoh H."/>
        </authorList>
    </citation>
    <scope>NUCLEOTIDE SEQUENCE [LARGE SCALE GENOMIC DNA]</scope>
    <source>
        <strain evidence="11 12">KK4</strain>
    </source>
</reference>
<evidence type="ECO:0000256" key="2">
    <source>
        <dbReference type="ARBA" id="ARBA00004128"/>
    </source>
</evidence>
<feature type="transmembrane region" description="Helical" evidence="9">
    <location>
        <begin position="480"/>
        <end position="498"/>
    </location>
</feature>
<evidence type="ECO:0000313" key="12">
    <source>
        <dbReference type="Proteomes" id="UP000326994"/>
    </source>
</evidence>
<comment type="function">
    <text evidence="1">May be involved in vacuolar sorting and osmoregulation.</text>
</comment>
<dbReference type="AlphaFoldDB" id="A0A5J4FUP4"/>
<evidence type="ECO:0000256" key="1">
    <source>
        <dbReference type="ARBA" id="ARBA00003273"/>
    </source>
</evidence>
<feature type="transmembrane region" description="Helical" evidence="9">
    <location>
        <begin position="362"/>
        <end position="384"/>
    </location>
</feature>
<feature type="transmembrane region" description="Helical" evidence="9">
    <location>
        <begin position="510"/>
        <end position="531"/>
    </location>
</feature>
<dbReference type="PANTHER" id="PTHR12147">
    <property type="entry name" value="METALLOPEPTIDASE M28 FAMILY MEMBER"/>
    <property type="match status" value="1"/>
</dbReference>
<evidence type="ECO:0000256" key="8">
    <source>
        <dbReference type="ARBA" id="ARBA00031512"/>
    </source>
</evidence>
<dbReference type="EMBL" id="BKCF01000001">
    <property type="protein sequence ID" value="GEQ84744.1"/>
    <property type="molecule type" value="Genomic_DNA"/>
</dbReference>
<keyword evidence="9" id="KW-0472">Membrane</keyword>
<evidence type="ECO:0000256" key="6">
    <source>
        <dbReference type="ARBA" id="ARBA00022989"/>
    </source>
</evidence>
<feature type="domain" description="Peptidase M28" evidence="10">
    <location>
        <begin position="101"/>
        <end position="292"/>
    </location>
</feature>
<dbReference type="Proteomes" id="UP000326994">
    <property type="component" value="Unassembled WGS sequence"/>
</dbReference>
<dbReference type="PANTHER" id="PTHR12147:SF58">
    <property type="entry name" value="VACUOLAR MEMBRANE PROTEASE"/>
    <property type="match status" value="1"/>
</dbReference>
<feature type="transmembrane region" description="Helical" evidence="9">
    <location>
        <begin position="404"/>
        <end position="424"/>
    </location>
</feature>
<keyword evidence="11" id="KW-0378">Hydrolase</keyword>
<dbReference type="InterPro" id="IPR007484">
    <property type="entry name" value="Peptidase_M28"/>
</dbReference>
<dbReference type="GO" id="GO:0005774">
    <property type="term" value="C:vacuolar membrane"/>
    <property type="evidence" value="ECO:0007669"/>
    <property type="project" value="UniProtKB-SubCell"/>
</dbReference>
<dbReference type="Gene3D" id="3.40.630.10">
    <property type="entry name" value="Zn peptidases"/>
    <property type="match status" value="1"/>
</dbReference>
<feature type="transmembrane region" description="Helical" evidence="9">
    <location>
        <begin position="536"/>
        <end position="554"/>
    </location>
</feature>
<dbReference type="GO" id="GO:0008235">
    <property type="term" value="F:metalloexopeptidase activity"/>
    <property type="evidence" value="ECO:0007669"/>
    <property type="project" value="InterPro"/>
</dbReference>
<keyword evidence="12" id="KW-1185">Reference proteome</keyword>
<comment type="subcellular location">
    <subcellularLocation>
        <location evidence="2">Vacuole membrane</location>
        <topology evidence="2">Multi-pass membrane protein</topology>
    </subcellularLocation>
</comment>
<feature type="transmembrane region" description="Helical" evidence="9">
    <location>
        <begin position="455"/>
        <end position="473"/>
    </location>
</feature>
<proteinExistence type="inferred from homology"/>
<dbReference type="GO" id="GO:0004177">
    <property type="term" value="F:aminopeptidase activity"/>
    <property type="evidence" value="ECO:0007669"/>
    <property type="project" value="UniProtKB-KW"/>
</dbReference>
<keyword evidence="11" id="KW-0645">Protease</keyword>
<evidence type="ECO:0000256" key="5">
    <source>
        <dbReference type="ARBA" id="ARBA00022554"/>
    </source>
</evidence>
<protein>
    <recommendedName>
        <fullName evidence="4">Vacuolar membrane protease</fullName>
    </recommendedName>
    <alternativeName>
        <fullName evidence="8">FXNA-related family protease 1</fullName>
    </alternativeName>
</protein>
<keyword evidence="5" id="KW-0926">Vacuole</keyword>
<dbReference type="GO" id="GO:0006508">
    <property type="term" value="P:proteolysis"/>
    <property type="evidence" value="ECO:0007669"/>
    <property type="project" value="InterPro"/>
</dbReference>
<evidence type="ECO:0000256" key="9">
    <source>
        <dbReference type="SAM" id="Phobius"/>
    </source>
</evidence>
<organism evidence="11 12">
    <name type="scientific">Patiriisocius marinistellae</name>
    <dbReference type="NCBI Taxonomy" id="2494560"/>
    <lineage>
        <taxon>Bacteria</taxon>
        <taxon>Pseudomonadati</taxon>
        <taxon>Bacteroidota</taxon>
        <taxon>Flavobacteriia</taxon>
        <taxon>Flavobacteriales</taxon>
        <taxon>Flavobacteriaceae</taxon>
        <taxon>Patiriisocius</taxon>
    </lineage>
</organism>
<evidence type="ECO:0000313" key="11">
    <source>
        <dbReference type="EMBL" id="GEQ84744.1"/>
    </source>
</evidence>
<dbReference type="OrthoDB" id="9778250at2"/>
<evidence type="ECO:0000256" key="4">
    <source>
        <dbReference type="ARBA" id="ARBA00017435"/>
    </source>
</evidence>
<evidence type="ECO:0000259" key="10">
    <source>
        <dbReference type="Pfam" id="PF04389"/>
    </source>
</evidence>
<dbReference type="RefSeq" id="WP_151892688.1">
    <property type="nucleotide sequence ID" value="NZ_BKCF01000001.1"/>
</dbReference>
<dbReference type="Pfam" id="PF04389">
    <property type="entry name" value="Peptidase_M28"/>
    <property type="match status" value="1"/>
</dbReference>
<keyword evidence="7" id="KW-0325">Glycoprotein</keyword>
<comment type="similarity">
    <text evidence="3">Belongs to the peptidase M28 family.</text>
</comment>
<feature type="transmembrane region" description="Helical" evidence="9">
    <location>
        <begin position="329"/>
        <end position="350"/>
    </location>
</feature>
<feature type="transmembrane region" description="Helical" evidence="9">
    <location>
        <begin position="431"/>
        <end position="449"/>
    </location>
</feature>
<keyword evidence="9" id="KW-0812">Transmembrane</keyword>
<keyword evidence="6 9" id="KW-1133">Transmembrane helix</keyword>
<comment type="caution">
    <text evidence="11">The sequence shown here is derived from an EMBL/GenBank/DDBJ whole genome shotgun (WGS) entry which is preliminary data.</text>
</comment>